<dbReference type="PROSITE" id="PS50206">
    <property type="entry name" value="RHODANESE_3"/>
    <property type="match status" value="1"/>
</dbReference>
<dbReference type="InterPro" id="IPR001763">
    <property type="entry name" value="Rhodanese-like_dom"/>
</dbReference>
<proteinExistence type="predicted"/>
<dbReference type="RefSeq" id="WP_324696617.1">
    <property type="nucleotide sequence ID" value="NZ_JAYMYJ010000132.1"/>
</dbReference>
<dbReference type="PANTHER" id="PTHR43031:SF1">
    <property type="entry name" value="PYRIDINE NUCLEOTIDE-DISULPHIDE OXIDOREDUCTASE"/>
    <property type="match status" value="1"/>
</dbReference>
<organism evidence="2 3">
    <name type="scientific">Candidatus Thiothrix phosphatis</name>
    <dbReference type="NCBI Taxonomy" id="3112415"/>
    <lineage>
        <taxon>Bacteria</taxon>
        <taxon>Pseudomonadati</taxon>
        <taxon>Pseudomonadota</taxon>
        <taxon>Gammaproteobacteria</taxon>
        <taxon>Thiotrichales</taxon>
        <taxon>Thiotrichaceae</taxon>
        <taxon>Thiothrix</taxon>
    </lineage>
</organism>
<dbReference type="Gene3D" id="3.40.250.10">
    <property type="entry name" value="Rhodanese-like domain"/>
    <property type="match status" value="1"/>
</dbReference>
<reference evidence="3" key="1">
    <citation type="submission" date="2023-07" db="EMBL/GenBank/DDBJ databases">
        <title>The carbon used by Thiothrix.</title>
        <authorList>
            <person name="Chen L."/>
        </authorList>
    </citation>
    <scope>NUCLEOTIDE SEQUENCE [LARGE SCALE GENOMIC DNA]</scope>
</reference>
<dbReference type="Proteomes" id="UP001308005">
    <property type="component" value="Unassembled WGS sequence"/>
</dbReference>
<dbReference type="InterPro" id="IPR050229">
    <property type="entry name" value="GlpE_sulfurtransferase"/>
</dbReference>
<dbReference type="PANTHER" id="PTHR43031">
    <property type="entry name" value="FAD-DEPENDENT OXIDOREDUCTASE"/>
    <property type="match status" value="1"/>
</dbReference>
<comment type="caution">
    <text evidence="2">The sequence shown here is derived from an EMBL/GenBank/DDBJ whole genome shotgun (WGS) entry which is preliminary data.</text>
</comment>
<dbReference type="CDD" id="cd00158">
    <property type="entry name" value="RHOD"/>
    <property type="match status" value="1"/>
</dbReference>
<evidence type="ECO:0000313" key="3">
    <source>
        <dbReference type="Proteomes" id="UP001308005"/>
    </source>
</evidence>
<name>A0ABU6D1X8_9GAMM</name>
<protein>
    <submittedName>
        <fullName evidence="2">Rhodanese-like domain-containing protein</fullName>
    </submittedName>
</protein>
<dbReference type="SMART" id="SM00450">
    <property type="entry name" value="RHOD"/>
    <property type="match status" value="1"/>
</dbReference>
<dbReference type="InterPro" id="IPR036873">
    <property type="entry name" value="Rhodanese-like_dom_sf"/>
</dbReference>
<keyword evidence="3" id="KW-1185">Reference proteome</keyword>
<accession>A0ABU6D1X8</accession>
<reference evidence="2 3" key="2">
    <citation type="submission" date="2024-01" db="EMBL/GenBank/DDBJ databases">
        <authorList>
            <person name="Xie X."/>
        </authorList>
    </citation>
    <scope>NUCLEOTIDE SEQUENCE [LARGE SCALE GENOMIC DNA]</scope>
    <source>
        <strain evidence="2">SCUT-1</strain>
    </source>
</reference>
<dbReference type="Pfam" id="PF00581">
    <property type="entry name" value="Rhodanese"/>
    <property type="match status" value="1"/>
</dbReference>
<gene>
    <name evidence="2" type="ORF">VSS37_15380</name>
</gene>
<evidence type="ECO:0000313" key="2">
    <source>
        <dbReference type="EMBL" id="MEB4592369.1"/>
    </source>
</evidence>
<dbReference type="EMBL" id="JAYMYJ010000132">
    <property type="protein sequence ID" value="MEB4592369.1"/>
    <property type="molecule type" value="Genomic_DNA"/>
</dbReference>
<dbReference type="SUPFAM" id="SSF52821">
    <property type="entry name" value="Rhodanese/Cell cycle control phosphatase"/>
    <property type="match status" value="1"/>
</dbReference>
<feature type="domain" description="Rhodanese" evidence="1">
    <location>
        <begin position="16"/>
        <end position="101"/>
    </location>
</feature>
<evidence type="ECO:0000259" key="1">
    <source>
        <dbReference type="PROSITE" id="PS50206"/>
    </source>
</evidence>
<sequence>MSYQDIHASEIADFLTTEGLVVIDQRDEHTRSKGQLPGAQPASEAVVGKLVMQRRKNPPVLVYCYHGNQSRELCSFLAQFGLSRVYNLEGGWQAWEGWQQQAATPSNVALSAFPSEKGLVG</sequence>